<evidence type="ECO:0000313" key="3">
    <source>
        <dbReference type="Proteomes" id="UP000216478"/>
    </source>
</evidence>
<proteinExistence type="predicted"/>
<comment type="caution">
    <text evidence="2">The sequence shown here is derived from an EMBL/GenBank/DDBJ whole genome shotgun (WGS) entry which is preliminary data.</text>
</comment>
<protein>
    <submittedName>
        <fullName evidence="2">Uncharacterized protein</fullName>
    </submittedName>
</protein>
<sequence length="113" mass="11817">MTRSFASLVTGAVALLLTGLASSAVAQAIDDDGTCPELAQKMSNIYFGFPEIVDGSIERFASWKASCAAKAPAGQGNIVALCQGKLKGDGNVFYWIKAAVEAESSGYEICDYP</sequence>
<evidence type="ECO:0000256" key="1">
    <source>
        <dbReference type="SAM" id="SignalP"/>
    </source>
</evidence>
<feature type="signal peptide" evidence="1">
    <location>
        <begin position="1"/>
        <end position="28"/>
    </location>
</feature>
<evidence type="ECO:0000313" key="2">
    <source>
        <dbReference type="EMBL" id="OYR13509.1"/>
    </source>
</evidence>
<reference evidence="2 3" key="1">
    <citation type="submission" date="2017-07" db="EMBL/GenBank/DDBJ databases">
        <title>Phylogenetic study on the rhizospheric bacterium Ochrobactrum sp. A44.</title>
        <authorList>
            <person name="Krzyzanowska D.M."/>
            <person name="Ossowicki A."/>
            <person name="Rajewska M."/>
            <person name="Maciag T."/>
            <person name="Kaczynski Z."/>
            <person name="Czerwicka M."/>
            <person name="Jafra S."/>
        </authorList>
    </citation>
    <scope>NUCLEOTIDE SEQUENCE [LARGE SCALE GENOMIC DNA]</scope>
    <source>
        <strain evidence="2 3">OgA9a</strain>
    </source>
</reference>
<gene>
    <name evidence="2" type="ORF">CEV33_0303</name>
</gene>
<keyword evidence="3" id="KW-1185">Reference proteome</keyword>
<dbReference type="Proteomes" id="UP000216478">
    <property type="component" value="Unassembled WGS sequence"/>
</dbReference>
<dbReference type="AlphaFoldDB" id="A0A256FF78"/>
<name>A0A256FF78_9HYPH</name>
<keyword evidence="1" id="KW-0732">Signal</keyword>
<accession>A0A256FF78</accession>
<dbReference type="EMBL" id="NNRL01000157">
    <property type="protein sequence ID" value="OYR13509.1"/>
    <property type="molecule type" value="Genomic_DNA"/>
</dbReference>
<organism evidence="2 3">
    <name type="scientific">Brucella grignonensis</name>
    <dbReference type="NCBI Taxonomy" id="94627"/>
    <lineage>
        <taxon>Bacteria</taxon>
        <taxon>Pseudomonadati</taxon>
        <taxon>Pseudomonadota</taxon>
        <taxon>Alphaproteobacteria</taxon>
        <taxon>Hyphomicrobiales</taxon>
        <taxon>Brucellaceae</taxon>
        <taxon>Brucella/Ochrobactrum group</taxon>
        <taxon>Brucella</taxon>
    </lineage>
</organism>
<feature type="chain" id="PRO_5012603861" evidence="1">
    <location>
        <begin position="29"/>
        <end position="113"/>
    </location>
</feature>